<dbReference type="SUPFAM" id="SSF74650">
    <property type="entry name" value="Galactose mutarotase-like"/>
    <property type="match status" value="1"/>
</dbReference>
<dbReference type="Gene3D" id="2.70.98.10">
    <property type="match status" value="1"/>
</dbReference>
<evidence type="ECO:0000313" key="2">
    <source>
        <dbReference type="EMBL" id="CEA09615.1"/>
    </source>
</evidence>
<proteinExistence type="predicted"/>
<reference evidence="2" key="1">
    <citation type="submission" date="2014-07" db="EMBL/GenBank/DDBJ databases">
        <authorList>
            <person name="Urmite Genomes Urmite Genomes"/>
        </authorList>
    </citation>
    <scope>NUCLEOTIDE SEQUENCE</scope>
    <source>
        <strain evidence="2">11W110_air</strain>
    </source>
</reference>
<dbReference type="Pfam" id="PF01263">
    <property type="entry name" value="Aldose_epim"/>
    <property type="match status" value="1"/>
</dbReference>
<feature type="region of interest" description="Disordered" evidence="1">
    <location>
        <begin position="1"/>
        <end position="44"/>
    </location>
</feature>
<dbReference type="GO" id="GO:0016853">
    <property type="term" value="F:isomerase activity"/>
    <property type="evidence" value="ECO:0007669"/>
    <property type="project" value="InterPro"/>
</dbReference>
<protein>
    <submittedName>
        <fullName evidence="2">Aldose 1-epimerase</fullName>
    </submittedName>
</protein>
<name>A0A078MTF0_9MICC</name>
<dbReference type="AlphaFoldDB" id="A0A078MTF0"/>
<gene>
    <name evidence="2" type="ORF">BN1051_02987</name>
</gene>
<accession>A0A078MTF0</accession>
<organism evidence="2">
    <name type="scientific">Arthrobacter saudimassiliensis</name>
    <dbReference type="NCBI Taxonomy" id="1461584"/>
    <lineage>
        <taxon>Bacteria</taxon>
        <taxon>Bacillati</taxon>
        <taxon>Actinomycetota</taxon>
        <taxon>Actinomycetes</taxon>
        <taxon>Micrococcales</taxon>
        <taxon>Micrococcaceae</taxon>
        <taxon>Arthrobacter</taxon>
    </lineage>
</organism>
<dbReference type="InterPro" id="IPR014718">
    <property type="entry name" value="GH-type_carb-bd"/>
</dbReference>
<dbReference type="InterPro" id="IPR008183">
    <property type="entry name" value="Aldose_1/G6P_1-epimerase"/>
</dbReference>
<evidence type="ECO:0000256" key="1">
    <source>
        <dbReference type="SAM" id="MobiDB-lite"/>
    </source>
</evidence>
<dbReference type="GO" id="GO:0005975">
    <property type="term" value="P:carbohydrate metabolic process"/>
    <property type="evidence" value="ECO:0007669"/>
    <property type="project" value="InterPro"/>
</dbReference>
<dbReference type="EMBL" id="LN483072">
    <property type="protein sequence ID" value="CEA09615.1"/>
    <property type="molecule type" value="Genomic_DNA"/>
</dbReference>
<sequence length="356" mass="37003">MAAHGSATAPGDTASPAPVLDAPSGRPDVGPAVPAGGRSSNGTPVELSAGRYRALLSPVGAALLGLWFDDRPLTLPADPAVIPDGYSGKVLMPWPNRIAGARYRFAGQEYQLPVNEPETGSALHGLVLWQEWAQDPAPATPAPSLDVGTGTDSAAGTESAAGTAVVFRLRFAGEPGYPFPLDLEVGYRLHPETGLAVEMRAVNAGTGPAPYGVSIHPYLTAGGADLDRCRLTLPAAQVLDGGGLRPVDGPRFDYRESGPAARPLDGTRLDHAFTGLPAAVWQVRLQDPQEDFGVLLEADGADGARWVQVYTGERLGRAGLAVEPMSCPADAFNSGTDLAVLAPGEEHRFHCRIAAA</sequence>
<dbReference type="GO" id="GO:0030246">
    <property type="term" value="F:carbohydrate binding"/>
    <property type="evidence" value="ECO:0007669"/>
    <property type="project" value="InterPro"/>
</dbReference>
<dbReference type="InterPro" id="IPR011013">
    <property type="entry name" value="Gal_mutarotase_sf_dom"/>
</dbReference>
<feature type="region of interest" description="Disordered" evidence="1">
    <location>
        <begin position="137"/>
        <end position="156"/>
    </location>
</feature>
<dbReference type="PATRIC" id="fig|1461584.3.peg.2963"/>